<feature type="transmembrane region" description="Helical" evidence="1">
    <location>
        <begin position="16"/>
        <end position="37"/>
    </location>
</feature>
<feature type="transmembrane region" description="Helical" evidence="1">
    <location>
        <begin position="82"/>
        <end position="101"/>
    </location>
</feature>
<proteinExistence type="predicted"/>
<dbReference type="OrthoDB" id="2965209at2"/>
<dbReference type="Proteomes" id="UP000199516">
    <property type="component" value="Unassembled WGS sequence"/>
</dbReference>
<feature type="transmembrane region" description="Helical" evidence="1">
    <location>
        <begin position="197"/>
        <end position="215"/>
    </location>
</feature>
<keyword evidence="3" id="KW-1185">Reference proteome</keyword>
<feature type="transmembrane region" description="Helical" evidence="1">
    <location>
        <begin position="165"/>
        <end position="185"/>
    </location>
</feature>
<sequence length="223" mass="25794">MEGVWQVGSLIINKDWVAMGVSLIMAFALLHNSHYFTNSKKQLEILSNTLFLFVIVYQLSSFLFHFSIGIRYPLSVLAAPGAWEEWTVAWIAAIIYLFIGCRKHSISFSETSLRTALIYLLTEFFYLTYMLYSGSDGMATLYHIIIIAILILLFLLLHRLLSNQTLLAIILMVYGSLMYIRSLSYTAKMIFVYIPEWWFLLLVLLIVVILISMSLHQSIRKER</sequence>
<evidence type="ECO:0000313" key="3">
    <source>
        <dbReference type="Proteomes" id="UP000199516"/>
    </source>
</evidence>
<organism evidence="2 3">
    <name type="scientific">Alteribacillus iranensis</name>
    <dbReference type="NCBI Taxonomy" id="930128"/>
    <lineage>
        <taxon>Bacteria</taxon>
        <taxon>Bacillati</taxon>
        <taxon>Bacillota</taxon>
        <taxon>Bacilli</taxon>
        <taxon>Bacillales</taxon>
        <taxon>Bacillaceae</taxon>
        <taxon>Alteribacillus</taxon>
    </lineage>
</organism>
<name>A0A1I2E3K6_9BACI</name>
<keyword evidence="1" id="KW-0472">Membrane</keyword>
<evidence type="ECO:0000313" key="2">
    <source>
        <dbReference type="EMBL" id="SFE87121.1"/>
    </source>
</evidence>
<dbReference type="STRING" id="930128.SAMN05192532_10564"/>
<feature type="transmembrane region" description="Helical" evidence="1">
    <location>
        <begin position="49"/>
        <end position="70"/>
    </location>
</feature>
<reference evidence="2 3" key="1">
    <citation type="submission" date="2016-10" db="EMBL/GenBank/DDBJ databases">
        <authorList>
            <person name="de Groot N.N."/>
        </authorList>
    </citation>
    <scope>NUCLEOTIDE SEQUENCE [LARGE SCALE GENOMIC DNA]</scope>
    <source>
        <strain evidence="2 3">DSM 23995</strain>
    </source>
</reference>
<dbReference type="AlphaFoldDB" id="A0A1I2E3K6"/>
<evidence type="ECO:0000256" key="1">
    <source>
        <dbReference type="SAM" id="Phobius"/>
    </source>
</evidence>
<accession>A0A1I2E3K6</accession>
<keyword evidence="1" id="KW-0812">Transmembrane</keyword>
<keyword evidence="1" id="KW-1133">Transmembrane helix</keyword>
<dbReference type="RefSeq" id="WP_091661963.1">
    <property type="nucleotide sequence ID" value="NZ_FONT01000005.1"/>
</dbReference>
<feature type="transmembrane region" description="Helical" evidence="1">
    <location>
        <begin position="113"/>
        <end position="132"/>
    </location>
</feature>
<gene>
    <name evidence="2" type="ORF">SAMN05192532_10564</name>
</gene>
<dbReference type="EMBL" id="FONT01000005">
    <property type="protein sequence ID" value="SFE87121.1"/>
    <property type="molecule type" value="Genomic_DNA"/>
</dbReference>
<protein>
    <submittedName>
        <fullName evidence="2">Uncharacterized protein</fullName>
    </submittedName>
</protein>
<feature type="transmembrane region" description="Helical" evidence="1">
    <location>
        <begin position="138"/>
        <end position="158"/>
    </location>
</feature>